<dbReference type="OrthoDB" id="129261at2"/>
<dbReference type="RefSeq" id="WP_013579947.1">
    <property type="nucleotide sequence ID" value="NC_015064.1"/>
</dbReference>
<dbReference type="EMBL" id="CP002480">
    <property type="protein sequence ID" value="ADW68628.1"/>
    <property type="molecule type" value="Genomic_DNA"/>
</dbReference>
<feature type="compositionally biased region" description="Low complexity" evidence="1">
    <location>
        <begin position="171"/>
        <end position="198"/>
    </location>
</feature>
<dbReference type="PANTHER" id="PTHR36966">
    <property type="entry name" value="REP-ASSOCIATED TYROSINE TRANSPOSASE"/>
    <property type="match status" value="1"/>
</dbReference>
<evidence type="ECO:0000313" key="4">
    <source>
        <dbReference type="Proteomes" id="UP000000343"/>
    </source>
</evidence>
<proteinExistence type="predicted"/>
<gene>
    <name evidence="3" type="ordered locus">AciX9_1575</name>
</gene>
<protein>
    <recommendedName>
        <fullName evidence="2">Transposase IS200-like domain-containing protein</fullName>
    </recommendedName>
</protein>
<dbReference type="InterPro" id="IPR052715">
    <property type="entry name" value="RAYT_transposase"/>
</dbReference>
<feature type="domain" description="Transposase IS200-like" evidence="2">
    <location>
        <begin position="10"/>
        <end position="122"/>
    </location>
</feature>
<dbReference type="GO" id="GO:0006313">
    <property type="term" value="P:DNA transposition"/>
    <property type="evidence" value="ECO:0007669"/>
    <property type="project" value="InterPro"/>
</dbReference>
<sequence>MRPTREVATNNGQTYFVTSNSAGRQCFFRNERWADLFTASLLSYRPDRFALHAFTVMPDHFHALLTPRDSLERAVQFIKGGFSFRAKKELGWNGDVWVAGFSDHRIRDVADCDVHIQYIERNAVKAGIVSRAEEYLYCSASGRFELDELPRGLKPGFVVGLDGGAKALPFQSNGQSNSSSQSKSNGRSNSSSQSNGNNMDGGMDVAPLERKES</sequence>
<dbReference type="Gene3D" id="3.30.70.1290">
    <property type="entry name" value="Transposase IS200-like"/>
    <property type="match status" value="1"/>
</dbReference>
<dbReference type="InterPro" id="IPR036515">
    <property type="entry name" value="Transposase_17_sf"/>
</dbReference>
<dbReference type="SUPFAM" id="SSF143422">
    <property type="entry name" value="Transposase IS200-like"/>
    <property type="match status" value="1"/>
</dbReference>
<dbReference type="GO" id="GO:0004803">
    <property type="term" value="F:transposase activity"/>
    <property type="evidence" value="ECO:0007669"/>
    <property type="project" value="InterPro"/>
</dbReference>
<dbReference type="NCBIfam" id="NF047646">
    <property type="entry name" value="REP_Tyr_transpos"/>
    <property type="match status" value="1"/>
</dbReference>
<evidence type="ECO:0000259" key="2">
    <source>
        <dbReference type="SMART" id="SM01321"/>
    </source>
</evidence>
<dbReference type="eggNOG" id="COG1943">
    <property type="taxonomic scope" value="Bacteria"/>
</dbReference>
<evidence type="ECO:0000256" key="1">
    <source>
        <dbReference type="SAM" id="MobiDB-lite"/>
    </source>
</evidence>
<feature type="region of interest" description="Disordered" evidence="1">
    <location>
        <begin position="169"/>
        <end position="213"/>
    </location>
</feature>
<name>E8WXL2_GRATM</name>
<dbReference type="InterPro" id="IPR002686">
    <property type="entry name" value="Transposase_17"/>
</dbReference>
<dbReference type="Proteomes" id="UP000000343">
    <property type="component" value="Chromosome"/>
</dbReference>
<dbReference type="Pfam" id="PF01797">
    <property type="entry name" value="Y1_Tnp"/>
    <property type="match status" value="1"/>
</dbReference>
<dbReference type="STRING" id="1198114.AciX9_1575"/>
<keyword evidence="4" id="KW-1185">Reference proteome</keyword>
<accession>E8WXL2</accession>
<dbReference type="AlphaFoldDB" id="E8WXL2"/>
<reference evidence="4" key="1">
    <citation type="submission" date="2011-01" db="EMBL/GenBank/DDBJ databases">
        <title>Complete sequence of chromosome of Acidobacterium sp. MP5ACTX9.</title>
        <authorList>
            <consortium name="US DOE Joint Genome Institute"/>
            <person name="Lucas S."/>
            <person name="Copeland A."/>
            <person name="Lapidus A."/>
            <person name="Cheng J.-F."/>
            <person name="Goodwin L."/>
            <person name="Pitluck S."/>
            <person name="Teshima H."/>
            <person name="Detter J.C."/>
            <person name="Han C."/>
            <person name="Tapia R."/>
            <person name="Land M."/>
            <person name="Hauser L."/>
            <person name="Kyrpides N."/>
            <person name="Ivanova N."/>
            <person name="Ovchinnikova G."/>
            <person name="Pagani I."/>
            <person name="Rawat S.R."/>
            <person name="Mannisto M."/>
            <person name="Haggblom M.M."/>
            <person name="Woyke T."/>
        </authorList>
    </citation>
    <scope>NUCLEOTIDE SEQUENCE [LARGE SCALE GENOMIC DNA]</scope>
    <source>
        <strain evidence="4">MP5ACTX9</strain>
    </source>
</reference>
<dbReference type="HOGENOM" id="CLU_068226_2_2_0"/>
<dbReference type="SMART" id="SM01321">
    <property type="entry name" value="Y1_Tnp"/>
    <property type="match status" value="1"/>
</dbReference>
<dbReference type="PANTHER" id="PTHR36966:SF1">
    <property type="entry name" value="REP-ASSOCIATED TYROSINE TRANSPOSASE"/>
    <property type="match status" value="1"/>
</dbReference>
<dbReference type="KEGG" id="acm:AciX9_1575"/>
<dbReference type="GO" id="GO:0043565">
    <property type="term" value="F:sequence-specific DNA binding"/>
    <property type="evidence" value="ECO:0007669"/>
    <property type="project" value="TreeGrafter"/>
</dbReference>
<evidence type="ECO:0000313" key="3">
    <source>
        <dbReference type="EMBL" id="ADW68628.1"/>
    </source>
</evidence>
<dbReference type="PaxDb" id="1198114-AciX9_1575"/>
<organism evidence="4">
    <name type="scientific">Granulicella tundricola (strain ATCC BAA-1859 / DSM 23138 / MP5ACTX9)</name>
    <dbReference type="NCBI Taxonomy" id="1198114"/>
    <lineage>
        <taxon>Bacteria</taxon>
        <taxon>Pseudomonadati</taxon>
        <taxon>Acidobacteriota</taxon>
        <taxon>Terriglobia</taxon>
        <taxon>Terriglobales</taxon>
        <taxon>Acidobacteriaceae</taxon>
        <taxon>Granulicella</taxon>
    </lineage>
</organism>